<dbReference type="SMART" id="SM00215">
    <property type="entry name" value="VWC_out"/>
    <property type="match status" value="2"/>
</dbReference>
<feature type="domain" description="VWFC" evidence="11">
    <location>
        <begin position="2515"/>
        <end position="2585"/>
    </location>
</feature>
<keyword evidence="14" id="KW-1185">Reference proteome</keyword>
<dbReference type="InterPro" id="IPR036084">
    <property type="entry name" value="Ser_inhib-like_sf"/>
</dbReference>
<feature type="domain" description="VWFD" evidence="12">
    <location>
        <begin position="857"/>
        <end position="1027"/>
    </location>
</feature>
<reference evidence="13 14" key="1">
    <citation type="journal article" date="2024" name="Proc. Natl. Acad. Sci. U.S.A.">
        <title>The genetic regulatory architecture and epigenomic basis for age-related changes in rattlesnake venom.</title>
        <authorList>
            <person name="Hogan M.P."/>
            <person name="Holding M.L."/>
            <person name="Nystrom G.S."/>
            <person name="Colston T.J."/>
            <person name="Bartlett D.A."/>
            <person name="Mason A.J."/>
            <person name="Ellsworth S.A."/>
            <person name="Rautsaw R.M."/>
            <person name="Lawrence K.C."/>
            <person name="Strickland J.L."/>
            <person name="He B."/>
            <person name="Fraser P."/>
            <person name="Margres M.J."/>
            <person name="Gilbert D.M."/>
            <person name="Gibbs H.L."/>
            <person name="Parkinson C.L."/>
            <person name="Rokyta D.R."/>
        </authorList>
    </citation>
    <scope>NUCLEOTIDE SEQUENCE [LARGE SCALE GENOMIC DNA]</scope>
    <source>
        <strain evidence="13">DRR0105</strain>
    </source>
</reference>
<feature type="compositionally biased region" description="Low complexity" evidence="8">
    <location>
        <begin position="1292"/>
        <end position="1356"/>
    </location>
</feature>
<comment type="caution">
    <text evidence="13">The sequence shown here is derived from an EMBL/GenBank/DDBJ whole genome shotgun (WGS) entry which is preliminary data.</text>
</comment>
<evidence type="ECO:0000256" key="8">
    <source>
        <dbReference type="SAM" id="MobiDB-lite"/>
    </source>
</evidence>
<evidence type="ECO:0000256" key="9">
    <source>
        <dbReference type="SAM" id="SignalP"/>
    </source>
</evidence>
<dbReference type="PANTHER" id="PTHR11339">
    <property type="entry name" value="EXTRACELLULAR MATRIX GLYCOPROTEIN RELATED"/>
    <property type="match status" value="1"/>
</dbReference>
<keyword evidence="3 9" id="KW-0732">Signal</keyword>
<feature type="compositionally biased region" description="Low complexity" evidence="8">
    <location>
        <begin position="1364"/>
        <end position="1406"/>
    </location>
</feature>
<dbReference type="PROSITE" id="PS01225">
    <property type="entry name" value="CTCK_2"/>
    <property type="match status" value="1"/>
</dbReference>
<dbReference type="SMART" id="SM00214">
    <property type="entry name" value="VWC"/>
    <property type="match status" value="3"/>
</dbReference>
<evidence type="ECO:0000256" key="7">
    <source>
        <dbReference type="PROSITE-ProRule" id="PRU00039"/>
    </source>
</evidence>
<keyword evidence="2" id="KW-0964">Secreted</keyword>
<keyword evidence="5 7" id="KW-1015">Disulfide bond</keyword>
<evidence type="ECO:0000256" key="3">
    <source>
        <dbReference type="ARBA" id="ARBA00022729"/>
    </source>
</evidence>
<dbReference type="InterPro" id="IPR058753">
    <property type="entry name" value="TIL_OTOGL_Mucin"/>
</dbReference>
<gene>
    <name evidence="13" type="ORF">NXF25_001283</name>
</gene>
<dbReference type="SMART" id="SM00041">
    <property type="entry name" value="CT"/>
    <property type="match status" value="1"/>
</dbReference>
<feature type="compositionally biased region" description="Low complexity" evidence="8">
    <location>
        <begin position="1660"/>
        <end position="1728"/>
    </location>
</feature>
<evidence type="ECO:0000256" key="5">
    <source>
        <dbReference type="ARBA" id="ARBA00023157"/>
    </source>
</evidence>
<sequence length="2900" mass="316448">MGPKVTSLLLLGLVLCYASEIKTVRKSNHGHYVCSTWGNNHFKTFDGDFYQFPGICDYNFASDCRDTYKEFSVHIQREQNDELHPNIQYVLVAIKDVAIYLTHKRVVVDGQMVKTPYYSSGVLIEKNDIYTKLYAKLGLILIWNQADALMIELDSKFNNLTCGLCGDYNGQQIYNEFISDGLSYNPITFGNLQKINNLPTKCEDPDETKSIELCNQHREECKTLLTSPAFADCQNRLNLELYIQACMHDRCACKHTEDSFCLCSSISEYSRQCSHAGGKPQNWRTHQLCPKSCPKNMIYLESGSPCMDSCSHLEISKLCEEHYMDGCFCPKGTVYDDVTGNGCVLTSQCHCKLHGKIFSPGQKITNECEKCTCQSGRWICQELPCPSTCALEGGSHITTFDGKKYTFHGDCYYVLTKTTKNDTHVLLGELGPCSSSDKQTCLKSVVLLTEQRKNVVVFKSDGTILQNEMEIHLPYRTGSFSIFQPSSFYTIVHTIYGLKMQIQLSPVMQLFLIVEQSIKGTIHGLCGDYNGIEGDDFKTSGGVVEATAASFANSWKAQASCSDMEDKLEHPCSLSLENEKYAEFWCSLLKSATSPFARCHSVIDPADYYKRCKYDTCNCNSNEECLCAALSSYARACAFKGVMLWGWRNVICNKEVNSCPANQVFRYNLTMCQQTCRSLSNGNKYCLEGFTPVDGCGCPDNSYVNEKGICVPMAACSCHYKGLYVQPGDNIMKGDKRCVCKDGRFQCVIVDKRPRPECPSNKIYFNCTDFDSWSSQTPVQLSCQTLGTDYFQTECISGCFCPEGLIDDGQGGCVVEDDCPCIHNQVYYSNGEKINVDCNTCTCQKGNWKCTNMVCHGTCTIYGSGHYITFDGKFYDFVGNCEYVASQDYCGNQQGMFSVITENVPCGTTGVTCTKAIKLFLGTTELKLQEKHIEKIEWTNNSSVTYWIQGTVGLYTVIEASNGLMVIWDKKTTIFIKLLPYHKGKVCGLCGNFDGKASNDFTTRSMAQDTVSALTFGNSWKKDPACPDVGGVIEPCELKPHRKTWAEKECSLIKSEVFKICHHKVDPQPYYEACVHDACSCDTGGDCECFCTAVAAYAHECIKAEACIHWRTPDICPIFCEYYNPSEDICEWHYEPCGREILTCKIVIQGSSNFSVPFLEGCYPRCPPDYPIYDEETKLCVEKCGCYFNDTYYLPGSLIPNYEPREPCHNCYCQSSGNVMCKLEKECCVYDGKEYEVNETMHFNYISLYYSNNHFQHYYYHHYYVSNLYYNSFYYRHFYNSFNTLFKPNFTSTTESPTTTITTTSSTPTPTPTPTITSTTESPTTTITTTPTTPTPTPTTTSTTESPTTTITTTPSTPTPTPTPTITSTTESPTTTITTTPTTPTPTPTITSTTESPTTTITTTPSTPTPTPTPTITSTTESPTTTITTTSSTPTPTPTITSTTESPTTTLTTTPSTPTPTPTPTITSTTESPTTTITTTPTTPTPTTTSTTESPTTTITTTPSTPTPTPTPTITSTTESPTTTITTTPSTPTPTTTSTTESPTTTITTTPSTPTTTPTPTSTSTTESPTTAITTTPSTPTPTPTPTITSTTESPTTTITTTPSTPTPTPTITSTTESPTTTITTTPTTPTPTPTITSTTESPTTTITTTPFTPTPTPTPTITSTTESPTTTITTTSSTPTPTPTPTITSTTESPTTTITTTPTTPTPTPTTTSTTESPTTTITTTPSTPTPTPTPTITSTTESPTTTITTTPTPTPTPTTTSSTESPTTTITTTPSTPTPTPTPTITSTTESPTTTITTTSSTPTPTPTPTITSTTESPTTTITTTPTTPTPTPTTTSTTESPTTTITTTPSTPTPTPTPTITSTTESPTTTITTSSSTPTPTPTPTITSTTESPTTTITTTPTPTPTPTPTSSTESPTTTITTTPSTPTPTPTPTITSTTESPTTTITTTPSTPTPTPTPTITSTTESPTTTITTTPTPTPTPTTTSTTESPTTTTSSTPTPTPTITSTTESPTTTITTTPSTPTPTPTITSTTESPTTTITTTPSTPTPSSTPCYCVVNGVIYYPGETITSSNAGGMCSVTSCSFECQVVTHNWPCSTTATTTVTSTAPTSTTQPPCEIGDHIIPPGESGGICNCTELRCVTGNLWERFPVECEPSIKPKCANGLAPVEVLDENGCCTHWECDCYCTGWGDPHYMTFDGLYYSYQGNCTYVLMEEINHTIYNFGVYIDNYHCDPAQSVSCTRTLTIKHESQEVRLKTVKLIPMKVEVTVNHEQVGLPYEKYSLKVYKSGINYVVELFRLKMNVTYNGMAFTIRLPYATFVNNTQGQCGKCNNNIQDDCMLRNGTVIPSCEIMADDWVINDPEKPHCGHMPPPVKPQRPDICPTPSQLCELLKGSIFQKCHAVVNVTSYYEACIFDSCRMPNESMECASLQIYAATCADQGVCIDWRGHTKGACPVICLPHKVYKACGPTIEETCKSGLIEQNQTRQMEGCFCPEGTKLYDTAKDVCVETCGCVGPDNIPRKFGENFQFDCQNCICMEGGSGIICEPYTCPIPDDEIQCEGEGYQKSTKINPNDKCCSDTVCVCNTTQCTTKPPQCDPGFIAVANNTEEHCCPSYRCNPKKVCVKDGNEYKPGSEVLGGQCEECTCTNQQNSTTLLNIIECKEIPCNVKCQEGYSPVRLPGDCCPKCMQTSCVIRTIENEILILTPGESQNDPKDNCTLYTCTRIHRQLISSTSVITCPSFDEKRCQPGTLVYLPNGCCKTCILMPGGSSCSPTQTMDYINYNGCRSEEQVPVTQCEGRCGTFSLYSPEANSMTHKCSCCRESKTSRKEIMLMCPGGIRKKHRYIHVDRCECLNTECGDEQSSSEESREIKKLTTQQPQEEKVMERVKKALRHAAKRS</sequence>
<dbReference type="Pfam" id="PF08742">
    <property type="entry name" value="C8"/>
    <property type="match status" value="4"/>
</dbReference>
<keyword evidence="4" id="KW-0677">Repeat</keyword>
<feature type="disulfide bond" evidence="7">
    <location>
        <begin position="2798"/>
        <end position="2852"/>
    </location>
</feature>
<feature type="domain" description="VWFD" evidence="12">
    <location>
        <begin position="32"/>
        <end position="203"/>
    </location>
</feature>
<dbReference type="Pfam" id="PF23244">
    <property type="entry name" value="VWF"/>
    <property type="match status" value="2"/>
</dbReference>
<dbReference type="PROSITE" id="PS51233">
    <property type="entry name" value="VWFD"/>
    <property type="match status" value="4"/>
</dbReference>
<organism evidence="13 14">
    <name type="scientific">Crotalus adamanteus</name>
    <name type="common">Eastern diamondback rattlesnake</name>
    <dbReference type="NCBI Taxonomy" id="8729"/>
    <lineage>
        <taxon>Eukaryota</taxon>
        <taxon>Metazoa</taxon>
        <taxon>Chordata</taxon>
        <taxon>Craniata</taxon>
        <taxon>Vertebrata</taxon>
        <taxon>Euteleostomi</taxon>
        <taxon>Lepidosauria</taxon>
        <taxon>Squamata</taxon>
        <taxon>Bifurcata</taxon>
        <taxon>Unidentata</taxon>
        <taxon>Episquamata</taxon>
        <taxon>Toxicofera</taxon>
        <taxon>Serpentes</taxon>
        <taxon>Colubroidea</taxon>
        <taxon>Viperidae</taxon>
        <taxon>Crotalinae</taxon>
        <taxon>Crotalus</taxon>
    </lineage>
</organism>
<dbReference type="EMBL" id="JAOTOJ010000001">
    <property type="protein sequence ID" value="KAK9410108.1"/>
    <property type="molecule type" value="Genomic_DNA"/>
</dbReference>
<dbReference type="SUPFAM" id="SSF57567">
    <property type="entry name" value="Serine protease inhibitors"/>
    <property type="match status" value="4"/>
</dbReference>
<feature type="compositionally biased region" description="Low complexity" evidence="8">
    <location>
        <begin position="1586"/>
        <end position="1652"/>
    </location>
</feature>
<evidence type="ECO:0000313" key="13">
    <source>
        <dbReference type="EMBL" id="KAK9410108.1"/>
    </source>
</evidence>
<dbReference type="SMART" id="SM00216">
    <property type="entry name" value="VWD"/>
    <property type="match status" value="4"/>
</dbReference>
<dbReference type="GO" id="GO:0005615">
    <property type="term" value="C:extracellular space"/>
    <property type="evidence" value="ECO:0007669"/>
    <property type="project" value="TreeGrafter"/>
</dbReference>
<dbReference type="InterPro" id="IPR001007">
    <property type="entry name" value="VWF_dom"/>
</dbReference>
<comment type="caution">
    <text evidence="7">Lacks conserved residue(s) required for the propagation of feature annotation.</text>
</comment>
<feature type="domain" description="VWFC" evidence="11">
    <location>
        <begin position="2623"/>
        <end position="2690"/>
    </location>
</feature>
<feature type="compositionally biased region" description="Low complexity" evidence="8">
    <location>
        <begin position="1785"/>
        <end position="1853"/>
    </location>
</feature>
<feature type="disulfide bond" evidence="7">
    <location>
        <begin position="2787"/>
        <end position="2836"/>
    </location>
</feature>
<accession>A0AAW1C6W1</accession>
<evidence type="ECO:0000256" key="6">
    <source>
        <dbReference type="ARBA" id="ARBA00023180"/>
    </source>
</evidence>
<feature type="compositionally biased region" description="Low complexity" evidence="8">
    <location>
        <begin position="1912"/>
        <end position="1928"/>
    </location>
</feature>
<evidence type="ECO:0000259" key="12">
    <source>
        <dbReference type="PROSITE" id="PS51233"/>
    </source>
</evidence>
<evidence type="ECO:0000256" key="1">
    <source>
        <dbReference type="ARBA" id="ARBA00004613"/>
    </source>
</evidence>
<dbReference type="InterPro" id="IPR002919">
    <property type="entry name" value="TIL_dom"/>
</dbReference>
<evidence type="ECO:0000256" key="2">
    <source>
        <dbReference type="ARBA" id="ARBA00022525"/>
    </source>
</evidence>
<dbReference type="PROSITE" id="PS01208">
    <property type="entry name" value="VWFC_1"/>
    <property type="match status" value="2"/>
</dbReference>
<feature type="chain" id="PRO_5043463555" evidence="9">
    <location>
        <begin position="19"/>
        <end position="2900"/>
    </location>
</feature>
<proteinExistence type="predicted"/>
<feature type="signal peptide" evidence="9">
    <location>
        <begin position="1"/>
        <end position="18"/>
    </location>
</feature>
<dbReference type="Proteomes" id="UP001474421">
    <property type="component" value="Unassembled WGS sequence"/>
</dbReference>
<dbReference type="GO" id="GO:0031012">
    <property type="term" value="C:extracellular matrix"/>
    <property type="evidence" value="ECO:0007669"/>
    <property type="project" value="TreeGrafter"/>
</dbReference>
<feature type="disulfide bond" evidence="7">
    <location>
        <begin position="2802"/>
        <end position="2854"/>
    </location>
</feature>
<protein>
    <submittedName>
        <fullName evidence="13">Mucin-2-like</fullName>
    </submittedName>
</protein>
<feature type="domain" description="VWFD" evidence="12">
    <location>
        <begin position="2187"/>
        <end position="2370"/>
    </location>
</feature>
<dbReference type="FunFam" id="2.10.25.10:FF:000153">
    <property type="entry name" value="MUC5B isoform 1"/>
    <property type="match status" value="1"/>
</dbReference>
<evidence type="ECO:0000313" key="14">
    <source>
        <dbReference type="Proteomes" id="UP001474421"/>
    </source>
</evidence>
<dbReference type="InterPro" id="IPR050780">
    <property type="entry name" value="Mucin_vWF_Thrombospondin_sf"/>
</dbReference>
<feature type="region of interest" description="Disordered" evidence="8">
    <location>
        <begin position="1292"/>
        <end position="2048"/>
    </location>
</feature>
<feature type="compositionally biased region" description="Low complexity" evidence="8">
    <location>
        <begin position="1936"/>
        <end position="1954"/>
    </location>
</feature>
<feature type="compositionally biased region" description="Low complexity" evidence="8">
    <location>
        <begin position="1861"/>
        <end position="1904"/>
    </location>
</feature>
<dbReference type="CDD" id="cd19941">
    <property type="entry name" value="TIL"/>
    <property type="match status" value="3"/>
</dbReference>
<comment type="subcellular location">
    <subcellularLocation>
        <location evidence="1">Secreted</location>
    </subcellularLocation>
</comment>
<dbReference type="PANTHER" id="PTHR11339:SF371">
    <property type="entry name" value="MUCIN-2"/>
    <property type="match status" value="1"/>
</dbReference>
<feature type="compositionally biased region" description="Low complexity" evidence="8">
    <location>
        <begin position="1414"/>
        <end position="1456"/>
    </location>
</feature>
<feature type="domain" description="CTCK" evidence="10">
    <location>
        <begin position="2773"/>
        <end position="2860"/>
    </location>
</feature>
<dbReference type="Pfam" id="PF25962">
    <property type="entry name" value="TIL_OTOGL_Mucin"/>
    <property type="match status" value="1"/>
</dbReference>
<evidence type="ECO:0000259" key="11">
    <source>
        <dbReference type="PROSITE" id="PS50184"/>
    </source>
</evidence>
<dbReference type="PROSITE" id="PS50184">
    <property type="entry name" value="VWFC_2"/>
    <property type="match status" value="2"/>
</dbReference>
<dbReference type="SMART" id="SM00832">
    <property type="entry name" value="C8"/>
    <property type="match status" value="4"/>
</dbReference>
<feature type="domain" description="VWFD" evidence="12">
    <location>
        <begin position="387"/>
        <end position="562"/>
    </location>
</feature>
<dbReference type="Pfam" id="PF01826">
    <property type="entry name" value="TIL"/>
    <property type="match status" value="1"/>
</dbReference>
<evidence type="ECO:0000256" key="4">
    <source>
        <dbReference type="ARBA" id="ARBA00022737"/>
    </source>
</evidence>
<feature type="region of interest" description="Disordered" evidence="8">
    <location>
        <begin position="2860"/>
        <end position="2886"/>
    </location>
</feature>
<feature type="compositionally biased region" description="Low complexity" evidence="8">
    <location>
        <begin position="1736"/>
        <end position="1777"/>
    </location>
</feature>
<dbReference type="InterPro" id="IPR006207">
    <property type="entry name" value="Cys_knot_C"/>
</dbReference>
<name>A0AAW1C6W1_CROAD</name>
<feature type="compositionally biased region" description="Low complexity" evidence="8">
    <location>
        <begin position="1512"/>
        <end position="1578"/>
    </location>
</feature>
<dbReference type="Gene3D" id="2.10.25.10">
    <property type="entry name" value="Laminin"/>
    <property type="match status" value="4"/>
</dbReference>
<dbReference type="InterPro" id="IPR014853">
    <property type="entry name" value="VWF/SSPO/ZAN-like_Cys-rich_dom"/>
</dbReference>
<dbReference type="Pfam" id="PF00094">
    <property type="entry name" value="VWD"/>
    <property type="match status" value="4"/>
</dbReference>
<feature type="compositionally biased region" description="Low complexity" evidence="8">
    <location>
        <begin position="1464"/>
        <end position="1504"/>
    </location>
</feature>
<dbReference type="SUPFAM" id="SSF57603">
    <property type="entry name" value="FnI-like domain"/>
    <property type="match status" value="2"/>
</dbReference>
<evidence type="ECO:0000259" key="10">
    <source>
        <dbReference type="PROSITE" id="PS01225"/>
    </source>
</evidence>
<feature type="compositionally biased region" description="Low complexity" evidence="8">
    <location>
        <begin position="1962"/>
        <end position="2048"/>
    </location>
</feature>
<dbReference type="FunFam" id="2.10.25.10:FF:000674">
    <property type="entry name" value="Mucin-2"/>
    <property type="match status" value="1"/>
</dbReference>
<dbReference type="PROSITE" id="PS01185">
    <property type="entry name" value="CTCK_1"/>
    <property type="match status" value="1"/>
</dbReference>
<dbReference type="InterPro" id="IPR001846">
    <property type="entry name" value="VWF_type-D"/>
</dbReference>
<keyword evidence="6" id="KW-0325">Glycoprotein</keyword>